<dbReference type="InterPro" id="IPR008063">
    <property type="entry name" value="Fas_rcpt"/>
</dbReference>
<dbReference type="SMART" id="SM00208">
    <property type="entry name" value="TNFR"/>
    <property type="match status" value="3"/>
</dbReference>
<evidence type="ECO:0000313" key="5">
    <source>
        <dbReference type="EMBL" id="CAJ0919595.1"/>
    </source>
</evidence>
<feature type="transmembrane region" description="Helical" evidence="3">
    <location>
        <begin position="220"/>
        <end position="238"/>
    </location>
</feature>
<feature type="repeat" description="TNFR-Cys" evidence="1">
    <location>
        <begin position="132"/>
        <end position="171"/>
    </location>
</feature>
<dbReference type="PROSITE" id="PS00652">
    <property type="entry name" value="TNFR_NGFR_1"/>
    <property type="match status" value="1"/>
</dbReference>
<keyword evidence="1" id="KW-1015">Disulfide bond</keyword>
<dbReference type="PANTHER" id="PTHR46838:SF1">
    <property type="entry name" value="TUMOR NECROSIS FACTOR RECEPTOR SUPERFAMILY MEMBER 14"/>
    <property type="match status" value="1"/>
</dbReference>
<keyword evidence="6" id="KW-1185">Reference proteome</keyword>
<dbReference type="EMBL" id="CAUEEQ010001372">
    <property type="protein sequence ID" value="CAJ0919595.1"/>
    <property type="molecule type" value="Genomic_DNA"/>
</dbReference>
<proteinExistence type="predicted"/>
<protein>
    <recommendedName>
        <fullName evidence="4">TNFR-Cys domain-containing protein</fullName>
    </recommendedName>
</protein>
<dbReference type="InterPro" id="IPR001368">
    <property type="entry name" value="TNFR/NGFR_Cys_rich_reg"/>
</dbReference>
<dbReference type="PANTHER" id="PTHR46838">
    <property type="entry name" value="TUMOR NECROSIS FACTOR RECEPTOR SUPERFAMILY MEMBER 14"/>
    <property type="match status" value="1"/>
</dbReference>
<dbReference type="Pfam" id="PF00020">
    <property type="entry name" value="TNFR_c6"/>
    <property type="match status" value="3"/>
</dbReference>
<name>A0ABN9KTV3_9NEOB</name>
<dbReference type="SUPFAM" id="SSF57586">
    <property type="entry name" value="TNF receptor-like"/>
    <property type="match status" value="2"/>
</dbReference>
<sequence length="288" mass="32101">MALLSMIPGSVGSQKKDILKFCLAAARTVIPRRWRDPVPPDIVEWFSEFETIFRMEEIDADLSQTRVSFLGSFVKSHCTKELSSSVCVICADTTYMDHPNGLTECFRCKECDIGADLVVKQKCTESSNTVCECSAGHFCEKPECDICQVYTECQPGHYVKKPGTPVTNTECDECPKGHYSDRNNAAQCSPWTKCEELGQILYKEGNSTADSICKEKRSHIGLAVILLPLLAVIIYVLVTCFSIGKQEMTTPDVQDGGGYRDPQQEEHTQSPVSETLPKHQWEITLSKP</sequence>
<evidence type="ECO:0000256" key="1">
    <source>
        <dbReference type="PROSITE-ProRule" id="PRU00206"/>
    </source>
</evidence>
<feature type="disulfide bond" evidence="1">
    <location>
        <begin position="153"/>
        <end position="171"/>
    </location>
</feature>
<keyword evidence="3" id="KW-1133">Transmembrane helix</keyword>
<dbReference type="Gene3D" id="2.10.50.10">
    <property type="entry name" value="Tumor Necrosis Factor Receptor, subunit A, domain 2"/>
    <property type="match status" value="3"/>
</dbReference>
<dbReference type="PRINTS" id="PR01680">
    <property type="entry name" value="TNFACTORR6"/>
</dbReference>
<evidence type="ECO:0000256" key="3">
    <source>
        <dbReference type="SAM" id="Phobius"/>
    </source>
</evidence>
<comment type="caution">
    <text evidence="5">The sequence shown here is derived from an EMBL/GenBank/DDBJ whole genome shotgun (WGS) entry which is preliminary data.</text>
</comment>
<reference evidence="5" key="1">
    <citation type="submission" date="2023-07" db="EMBL/GenBank/DDBJ databases">
        <authorList>
            <person name="Stuckert A."/>
        </authorList>
    </citation>
    <scope>NUCLEOTIDE SEQUENCE</scope>
</reference>
<evidence type="ECO:0000259" key="4">
    <source>
        <dbReference type="PROSITE" id="PS50050"/>
    </source>
</evidence>
<feature type="region of interest" description="Disordered" evidence="2">
    <location>
        <begin position="252"/>
        <end position="278"/>
    </location>
</feature>
<evidence type="ECO:0000256" key="2">
    <source>
        <dbReference type="SAM" id="MobiDB-lite"/>
    </source>
</evidence>
<feature type="domain" description="TNFR-Cys" evidence="4">
    <location>
        <begin position="89"/>
        <end position="131"/>
    </location>
</feature>
<gene>
    <name evidence="5" type="ORF">RIMI_LOCUS1075018</name>
</gene>
<feature type="domain" description="TNFR-Cys" evidence="4">
    <location>
        <begin position="132"/>
        <end position="171"/>
    </location>
</feature>
<organism evidence="5 6">
    <name type="scientific">Ranitomeya imitator</name>
    <name type="common">mimic poison frog</name>
    <dbReference type="NCBI Taxonomy" id="111125"/>
    <lineage>
        <taxon>Eukaryota</taxon>
        <taxon>Metazoa</taxon>
        <taxon>Chordata</taxon>
        <taxon>Craniata</taxon>
        <taxon>Vertebrata</taxon>
        <taxon>Euteleostomi</taxon>
        <taxon>Amphibia</taxon>
        <taxon>Batrachia</taxon>
        <taxon>Anura</taxon>
        <taxon>Neobatrachia</taxon>
        <taxon>Hyloidea</taxon>
        <taxon>Dendrobatidae</taxon>
        <taxon>Dendrobatinae</taxon>
        <taxon>Ranitomeya</taxon>
    </lineage>
</organism>
<feature type="repeat" description="TNFR-Cys" evidence="1">
    <location>
        <begin position="89"/>
        <end position="131"/>
    </location>
</feature>
<dbReference type="PROSITE" id="PS50050">
    <property type="entry name" value="TNFR_NGFR_2"/>
    <property type="match status" value="2"/>
</dbReference>
<feature type="disulfide bond" evidence="1">
    <location>
        <begin position="90"/>
        <end position="105"/>
    </location>
</feature>
<accession>A0ABN9KTV3</accession>
<dbReference type="Proteomes" id="UP001176940">
    <property type="component" value="Unassembled WGS sequence"/>
</dbReference>
<keyword evidence="3" id="KW-0472">Membrane</keyword>
<keyword evidence="3" id="KW-0812">Transmembrane</keyword>
<evidence type="ECO:0000313" key="6">
    <source>
        <dbReference type="Proteomes" id="UP001176940"/>
    </source>
</evidence>
<comment type="caution">
    <text evidence="1">Lacks conserved residue(s) required for the propagation of feature annotation.</text>
</comment>